<dbReference type="Proteomes" id="UP001596395">
    <property type="component" value="Unassembled WGS sequence"/>
</dbReference>
<evidence type="ECO:0000313" key="2">
    <source>
        <dbReference type="EMBL" id="MFC6952978.1"/>
    </source>
</evidence>
<protein>
    <recommendedName>
        <fullName evidence="1">DUF7129 domain-containing protein</fullName>
    </recommendedName>
</protein>
<name>A0ABD5VES5_9EURY</name>
<dbReference type="RefSeq" id="WP_336349958.1">
    <property type="nucleotide sequence ID" value="NZ_JAZAQL010000002.1"/>
</dbReference>
<feature type="domain" description="DUF7129" evidence="1">
    <location>
        <begin position="3"/>
        <end position="47"/>
    </location>
</feature>
<proteinExistence type="predicted"/>
<accession>A0ABD5VES5</accession>
<evidence type="ECO:0000259" key="1">
    <source>
        <dbReference type="Pfam" id="PF23455"/>
    </source>
</evidence>
<sequence>MVRTDAFTPGEAEYECVRCGARLESQADTCDDPFCDGAPRNIGVARE</sequence>
<dbReference type="EMBL" id="JBHSXN010000002">
    <property type="protein sequence ID" value="MFC6952978.1"/>
    <property type="molecule type" value="Genomic_DNA"/>
</dbReference>
<reference evidence="2 3" key="1">
    <citation type="journal article" date="2019" name="Int. J. Syst. Evol. Microbiol.">
        <title>The Global Catalogue of Microorganisms (GCM) 10K type strain sequencing project: providing services to taxonomists for standard genome sequencing and annotation.</title>
        <authorList>
            <consortium name="The Broad Institute Genomics Platform"/>
            <consortium name="The Broad Institute Genome Sequencing Center for Infectious Disease"/>
            <person name="Wu L."/>
            <person name="Ma J."/>
        </authorList>
    </citation>
    <scope>NUCLEOTIDE SEQUENCE [LARGE SCALE GENOMIC DNA]</scope>
    <source>
        <strain evidence="2 3">GX26</strain>
    </source>
</reference>
<keyword evidence="3" id="KW-1185">Reference proteome</keyword>
<evidence type="ECO:0000313" key="3">
    <source>
        <dbReference type="Proteomes" id="UP001596395"/>
    </source>
</evidence>
<dbReference type="AlphaFoldDB" id="A0ABD5VES5"/>
<comment type="caution">
    <text evidence="2">The sequence shown here is derived from an EMBL/GenBank/DDBJ whole genome shotgun (WGS) entry which is preliminary data.</text>
</comment>
<dbReference type="Pfam" id="PF23455">
    <property type="entry name" value="DUF7129"/>
    <property type="match status" value="1"/>
</dbReference>
<gene>
    <name evidence="2" type="ORF">ACFQGB_08885</name>
</gene>
<dbReference type="InterPro" id="IPR055553">
    <property type="entry name" value="DUF7129"/>
</dbReference>
<organism evidence="2 3">
    <name type="scientific">Halorubellus litoreus</name>
    <dbReference type="NCBI Taxonomy" id="755308"/>
    <lineage>
        <taxon>Archaea</taxon>
        <taxon>Methanobacteriati</taxon>
        <taxon>Methanobacteriota</taxon>
        <taxon>Stenosarchaea group</taxon>
        <taxon>Halobacteria</taxon>
        <taxon>Halobacteriales</taxon>
        <taxon>Halorubellaceae</taxon>
        <taxon>Halorubellus</taxon>
    </lineage>
</organism>